<dbReference type="EMBL" id="AP018732">
    <property type="protein sequence ID" value="BBE42151.1"/>
    <property type="molecule type" value="Genomic_DNA"/>
</dbReference>
<proteinExistence type="predicted"/>
<keyword evidence="2" id="KW-1003">Cell membrane</keyword>
<reference evidence="9 10" key="1">
    <citation type="journal article" date="2019" name="ISME J.">
        <title>Isolation and characterization of a thermophilic sulfur- and iron-reducing thaumarchaeote from a terrestrial acidic hot spring.</title>
        <authorList>
            <person name="Kato S."/>
            <person name="Itoh T."/>
            <person name="Yuki M."/>
            <person name="Nagamori M."/>
            <person name="Ohnishi M."/>
            <person name="Uematsu K."/>
            <person name="Suzuki K."/>
            <person name="Takashina T."/>
            <person name="Ohkuma M."/>
        </authorList>
    </citation>
    <scope>NUCLEOTIDE SEQUENCE [LARGE SCALE GENOMIC DNA]</scope>
    <source>
        <strain evidence="9 10">NAS-02</strain>
    </source>
</reference>
<protein>
    <submittedName>
        <fullName evidence="9">Formate dehydrogenase O gamma subunit</fullName>
        <ecNumber evidence="9">1.17.1.9</ecNumber>
    </submittedName>
</protein>
<dbReference type="RefSeq" id="WP_174448412.1">
    <property type="nucleotide sequence ID" value="NZ_AP018732.1"/>
</dbReference>
<keyword evidence="9" id="KW-0560">Oxidoreductase</keyword>
<accession>A0A4P2VDC5</accession>
<evidence type="ECO:0000259" key="8">
    <source>
        <dbReference type="Pfam" id="PF01292"/>
    </source>
</evidence>
<dbReference type="Pfam" id="PF01292">
    <property type="entry name" value="Ni_hydr_CYTB"/>
    <property type="match status" value="1"/>
</dbReference>
<feature type="transmembrane region" description="Helical" evidence="7">
    <location>
        <begin position="171"/>
        <end position="193"/>
    </location>
</feature>
<comment type="subcellular location">
    <subcellularLocation>
        <location evidence="1">Cell membrane</location>
        <topology evidence="1">Multi-pass membrane protein</topology>
    </subcellularLocation>
</comment>
<dbReference type="PANTHER" id="PTHR30485:SF0">
    <property type="entry name" value="NI_FE-HYDROGENASE 1 B-TYPE CYTOCHROME SUBUNIT-RELATED"/>
    <property type="match status" value="1"/>
</dbReference>
<dbReference type="InterPro" id="IPR011577">
    <property type="entry name" value="Cyt_b561_bac/Ni-Hgenase"/>
</dbReference>
<evidence type="ECO:0000256" key="2">
    <source>
        <dbReference type="ARBA" id="ARBA00022475"/>
    </source>
</evidence>
<dbReference type="GO" id="GO:0022904">
    <property type="term" value="P:respiratory electron transport chain"/>
    <property type="evidence" value="ECO:0007669"/>
    <property type="project" value="InterPro"/>
</dbReference>
<gene>
    <name evidence="9" type="ORF">NAS2_0762</name>
</gene>
<dbReference type="EC" id="1.17.1.9" evidence="9"/>
<keyword evidence="5 7" id="KW-0472">Membrane</keyword>
<feature type="transmembrane region" description="Helical" evidence="7">
    <location>
        <begin position="20"/>
        <end position="43"/>
    </location>
</feature>
<dbReference type="KEGG" id="ccai:NAS2_0762"/>
<organism evidence="9 10">
    <name type="scientific">Conexivisphaera calida</name>
    <dbReference type="NCBI Taxonomy" id="1874277"/>
    <lineage>
        <taxon>Archaea</taxon>
        <taxon>Nitrososphaerota</taxon>
        <taxon>Conexivisphaeria</taxon>
        <taxon>Conexivisphaerales</taxon>
        <taxon>Conexivisphaeraceae</taxon>
        <taxon>Conexivisphaera</taxon>
    </lineage>
</organism>
<evidence type="ECO:0000256" key="4">
    <source>
        <dbReference type="ARBA" id="ARBA00022989"/>
    </source>
</evidence>
<dbReference type="Gene3D" id="1.20.950.20">
    <property type="entry name" value="Transmembrane di-heme cytochromes, Chain C"/>
    <property type="match status" value="1"/>
</dbReference>
<feature type="transmembrane region" description="Helical" evidence="7">
    <location>
        <begin position="133"/>
        <end position="156"/>
    </location>
</feature>
<dbReference type="InterPro" id="IPR016174">
    <property type="entry name" value="Di-haem_cyt_TM"/>
</dbReference>
<dbReference type="SUPFAM" id="SSF81342">
    <property type="entry name" value="Transmembrane di-heme cytochromes"/>
    <property type="match status" value="1"/>
</dbReference>
<dbReference type="InterPro" id="IPR051542">
    <property type="entry name" value="Hydrogenase_cytochrome"/>
</dbReference>
<dbReference type="PANTHER" id="PTHR30485">
    <property type="entry name" value="NI/FE-HYDROGENASE 1 B-TYPE CYTOCHROME SUBUNIT"/>
    <property type="match status" value="1"/>
</dbReference>
<evidence type="ECO:0000256" key="5">
    <source>
        <dbReference type="ARBA" id="ARBA00023136"/>
    </source>
</evidence>
<dbReference type="GeneID" id="55584574"/>
<dbReference type="GO" id="GO:0008863">
    <property type="term" value="F:formate dehydrogenase (NAD+) activity"/>
    <property type="evidence" value="ECO:0007669"/>
    <property type="project" value="UniProtKB-EC"/>
</dbReference>
<evidence type="ECO:0000256" key="6">
    <source>
        <dbReference type="SAM" id="MobiDB-lite"/>
    </source>
</evidence>
<keyword evidence="4 7" id="KW-1133">Transmembrane helix</keyword>
<dbReference type="GO" id="GO:0020037">
    <property type="term" value="F:heme binding"/>
    <property type="evidence" value="ECO:0007669"/>
    <property type="project" value="TreeGrafter"/>
</dbReference>
<feature type="domain" description="Cytochrome b561 bacterial/Ni-hydrogenase" evidence="8">
    <location>
        <begin position="9"/>
        <end position="205"/>
    </location>
</feature>
<evidence type="ECO:0000256" key="1">
    <source>
        <dbReference type="ARBA" id="ARBA00004651"/>
    </source>
</evidence>
<keyword evidence="3 7" id="KW-0812">Transmembrane</keyword>
<name>A0A4P2VDC5_9ARCH</name>
<evidence type="ECO:0000313" key="9">
    <source>
        <dbReference type="EMBL" id="BBE42151.1"/>
    </source>
</evidence>
<evidence type="ECO:0000256" key="3">
    <source>
        <dbReference type="ARBA" id="ARBA00022692"/>
    </source>
</evidence>
<sequence length="237" mass="27208">MSEGSEVLRWSAFERCEHVVLIVILFMFIISGLPFLSLSPHPVGAASPWSWVFGWMVSPPMTLQVYMGIHLAAAALYLALGIVHLLYHSLVNRRTDIWIRGRDISDAWQTIKYYLGSADRMPRFRFHEPTEKILVYWGVAVILMIGQGITGIILYYSSLFSVLVRSVALDLHVIFFFLILYVIIMHIYMTAVYRENRPMLEAMFGNGKVSRSFAEERFPEWVGGDPAEDPREREGED</sequence>
<evidence type="ECO:0000256" key="7">
    <source>
        <dbReference type="SAM" id="Phobius"/>
    </source>
</evidence>
<feature type="region of interest" description="Disordered" evidence="6">
    <location>
        <begin position="217"/>
        <end position="237"/>
    </location>
</feature>
<feature type="transmembrane region" description="Helical" evidence="7">
    <location>
        <begin position="63"/>
        <end position="87"/>
    </location>
</feature>
<evidence type="ECO:0000313" key="10">
    <source>
        <dbReference type="Proteomes" id="UP000509448"/>
    </source>
</evidence>
<dbReference type="AlphaFoldDB" id="A0A4P2VDC5"/>
<feature type="compositionally biased region" description="Basic and acidic residues" evidence="6">
    <location>
        <begin position="228"/>
        <end position="237"/>
    </location>
</feature>
<dbReference type="GO" id="GO:0005886">
    <property type="term" value="C:plasma membrane"/>
    <property type="evidence" value="ECO:0007669"/>
    <property type="project" value="UniProtKB-SubCell"/>
</dbReference>
<keyword evidence="10" id="KW-1185">Reference proteome</keyword>
<dbReference type="GO" id="GO:0009055">
    <property type="term" value="F:electron transfer activity"/>
    <property type="evidence" value="ECO:0007669"/>
    <property type="project" value="InterPro"/>
</dbReference>
<dbReference type="Proteomes" id="UP000509448">
    <property type="component" value="Chromosome"/>
</dbReference>